<comment type="caution">
    <text evidence="1">The sequence shown here is derived from an EMBL/GenBank/DDBJ whole genome shotgun (WGS) entry which is preliminary data.</text>
</comment>
<protein>
    <submittedName>
        <fullName evidence="1">Uncharacterized protein</fullName>
    </submittedName>
</protein>
<dbReference type="Proteomes" id="UP001472677">
    <property type="component" value="Unassembled WGS sequence"/>
</dbReference>
<proteinExistence type="predicted"/>
<dbReference type="EMBL" id="JBBPBM010000006">
    <property type="protein sequence ID" value="KAK8579109.1"/>
    <property type="molecule type" value="Genomic_DNA"/>
</dbReference>
<name>A0ABR2FDX7_9ROSI</name>
<sequence length="87" mass="9493">MYLMFGNFSPILLNHIDGWNAMFTYLVKIRDFVECFFCMPEMISACINSEKPRDRCAAGSPGIGVQGDEVIVVVVLSACADLGALLG</sequence>
<organism evidence="1 2">
    <name type="scientific">Hibiscus sabdariffa</name>
    <name type="common">roselle</name>
    <dbReference type="NCBI Taxonomy" id="183260"/>
    <lineage>
        <taxon>Eukaryota</taxon>
        <taxon>Viridiplantae</taxon>
        <taxon>Streptophyta</taxon>
        <taxon>Embryophyta</taxon>
        <taxon>Tracheophyta</taxon>
        <taxon>Spermatophyta</taxon>
        <taxon>Magnoliopsida</taxon>
        <taxon>eudicotyledons</taxon>
        <taxon>Gunneridae</taxon>
        <taxon>Pentapetalae</taxon>
        <taxon>rosids</taxon>
        <taxon>malvids</taxon>
        <taxon>Malvales</taxon>
        <taxon>Malvaceae</taxon>
        <taxon>Malvoideae</taxon>
        <taxon>Hibiscus</taxon>
    </lineage>
</organism>
<reference evidence="1 2" key="1">
    <citation type="journal article" date="2024" name="G3 (Bethesda)">
        <title>Genome assembly of Hibiscus sabdariffa L. provides insights into metabolisms of medicinal natural products.</title>
        <authorList>
            <person name="Kim T."/>
        </authorList>
    </citation>
    <scope>NUCLEOTIDE SEQUENCE [LARGE SCALE GENOMIC DNA]</scope>
    <source>
        <strain evidence="1">TK-2024</strain>
        <tissue evidence="1">Old leaves</tissue>
    </source>
</reference>
<keyword evidence="2" id="KW-1185">Reference proteome</keyword>
<evidence type="ECO:0000313" key="2">
    <source>
        <dbReference type="Proteomes" id="UP001472677"/>
    </source>
</evidence>
<accession>A0ABR2FDX7</accession>
<evidence type="ECO:0000313" key="1">
    <source>
        <dbReference type="EMBL" id="KAK8579109.1"/>
    </source>
</evidence>
<gene>
    <name evidence="1" type="ORF">V6N12_069441</name>
</gene>